<dbReference type="Gene3D" id="4.10.320.10">
    <property type="entry name" value="E3-binding domain"/>
    <property type="match status" value="1"/>
</dbReference>
<dbReference type="InterPro" id="IPR011053">
    <property type="entry name" value="Single_hybrid_motif"/>
</dbReference>
<dbReference type="Pfam" id="PF02817">
    <property type="entry name" value="E3_binding"/>
    <property type="match status" value="1"/>
</dbReference>
<dbReference type="PANTHER" id="PTHR23151">
    <property type="entry name" value="DIHYDROLIPOAMIDE ACETYL/SUCCINYL-TRANSFERASE-RELATED"/>
    <property type="match status" value="1"/>
</dbReference>
<keyword evidence="10" id="KW-1185">Reference proteome</keyword>
<comment type="caution">
    <text evidence="9">The sequence shown here is derived from an EMBL/GenBank/DDBJ whole genome shotgun (WGS) entry which is preliminary data.</text>
</comment>
<dbReference type="CDD" id="cd06849">
    <property type="entry name" value="lipoyl_domain"/>
    <property type="match status" value="1"/>
</dbReference>
<dbReference type="Pfam" id="PF00198">
    <property type="entry name" value="2-oxoacid_dh"/>
    <property type="match status" value="1"/>
</dbReference>
<comment type="subcellular location">
    <subcellularLocation>
        <location evidence="6">Mitochondrion</location>
    </subcellularLocation>
</comment>
<keyword evidence="2 6" id="KW-0808">Transferase</keyword>
<dbReference type="InterPro" id="IPR003016">
    <property type="entry name" value="2-oxoA_DH_lipoyl-BS"/>
</dbReference>
<evidence type="ECO:0000313" key="9">
    <source>
        <dbReference type="EMBL" id="KAJ8888720.1"/>
    </source>
</evidence>
<dbReference type="InterPro" id="IPR006257">
    <property type="entry name" value="LAT1"/>
</dbReference>
<gene>
    <name evidence="9" type="ORF">PR048_008212</name>
</gene>
<evidence type="ECO:0000256" key="6">
    <source>
        <dbReference type="RuleBase" id="RU361137"/>
    </source>
</evidence>
<protein>
    <recommendedName>
        <fullName evidence="6">Acetyltransferase component of pyruvate dehydrogenase complex</fullName>
        <ecNumber evidence="6">2.3.1.12</ecNumber>
    </recommendedName>
</protein>
<feature type="domain" description="Peripheral subunit-binding (PSBD)" evidence="8">
    <location>
        <begin position="208"/>
        <end position="246"/>
    </location>
</feature>
<organism evidence="9 10">
    <name type="scientific">Dryococelus australis</name>
    <dbReference type="NCBI Taxonomy" id="614101"/>
    <lineage>
        <taxon>Eukaryota</taxon>
        <taxon>Metazoa</taxon>
        <taxon>Ecdysozoa</taxon>
        <taxon>Arthropoda</taxon>
        <taxon>Hexapoda</taxon>
        <taxon>Insecta</taxon>
        <taxon>Pterygota</taxon>
        <taxon>Neoptera</taxon>
        <taxon>Polyneoptera</taxon>
        <taxon>Phasmatodea</taxon>
        <taxon>Verophasmatodea</taxon>
        <taxon>Anareolatae</taxon>
        <taxon>Phasmatidae</taxon>
        <taxon>Eurycanthinae</taxon>
        <taxon>Dryococelus</taxon>
    </lineage>
</organism>
<dbReference type="Gene3D" id="3.30.559.10">
    <property type="entry name" value="Chloramphenicol acetyltransferase-like domain"/>
    <property type="match status" value="1"/>
</dbReference>
<dbReference type="PROSITE" id="PS51826">
    <property type="entry name" value="PSBD"/>
    <property type="match status" value="1"/>
</dbReference>
<name>A0ABQ9HWG7_9NEOP</name>
<dbReference type="InterPro" id="IPR045257">
    <property type="entry name" value="E2/Pdx1"/>
</dbReference>
<keyword evidence="3 6" id="KW-0450">Lipoyl</keyword>
<dbReference type="NCBIfam" id="TIGR01349">
    <property type="entry name" value="PDHac_trf_mito"/>
    <property type="match status" value="1"/>
</dbReference>
<comment type="cofactor">
    <cofactor evidence="6">
        <name>(R)-lipoate</name>
        <dbReference type="ChEBI" id="CHEBI:83088"/>
    </cofactor>
    <text evidence="6">Binds 1 lipoyl cofactor covalently.</text>
</comment>
<dbReference type="InterPro" id="IPR004167">
    <property type="entry name" value="PSBD"/>
</dbReference>
<dbReference type="PROSITE" id="PS00189">
    <property type="entry name" value="LIPOYL"/>
    <property type="match status" value="1"/>
</dbReference>
<evidence type="ECO:0000256" key="5">
    <source>
        <dbReference type="ARBA" id="ARBA00023315"/>
    </source>
</evidence>
<dbReference type="Pfam" id="PF00364">
    <property type="entry name" value="Biotin_lipoyl"/>
    <property type="match status" value="1"/>
</dbReference>
<comment type="function">
    <text evidence="6">The pyruvate dehydrogenase complex catalyzes the overall conversion of pyruvate to acetyl-CoA and CO(2).</text>
</comment>
<feature type="domain" description="Lipoyl-binding" evidence="7">
    <location>
        <begin position="69"/>
        <end position="145"/>
    </location>
</feature>
<dbReference type="SUPFAM" id="SSF52777">
    <property type="entry name" value="CoA-dependent acyltransferases"/>
    <property type="match status" value="1"/>
</dbReference>
<accession>A0ABQ9HWG7</accession>
<keyword evidence="4" id="KW-0809">Transit peptide</keyword>
<keyword evidence="5 6" id="KW-0012">Acyltransferase</keyword>
<dbReference type="PANTHER" id="PTHR23151:SF90">
    <property type="entry name" value="DIHYDROLIPOYLLYSINE-RESIDUE ACETYLTRANSFERASE COMPONENT OF PYRUVATE DEHYDROGENASE COMPLEX, MITOCHONDRIAL-RELATED"/>
    <property type="match status" value="1"/>
</dbReference>
<dbReference type="PROSITE" id="PS50968">
    <property type="entry name" value="BIOTINYL_LIPOYL"/>
    <property type="match status" value="1"/>
</dbReference>
<dbReference type="InterPro" id="IPR023213">
    <property type="entry name" value="CAT-like_dom_sf"/>
</dbReference>
<comment type="catalytic activity">
    <reaction evidence="6">
        <text>N(6)-[(R)-dihydrolipoyl]-L-lysyl-[protein] + acetyl-CoA = N(6)-[(R)-S(8)-acetyldihydrolipoyl]-L-lysyl-[protein] + CoA</text>
        <dbReference type="Rhea" id="RHEA:17017"/>
        <dbReference type="Rhea" id="RHEA-COMP:10475"/>
        <dbReference type="Rhea" id="RHEA-COMP:10478"/>
        <dbReference type="ChEBI" id="CHEBI:57287"/>
        <dbReference type="ChEBI" id="CHEBI:57288"/>
        <dbReference type="ChEBI" id="CHEBI:83100"/>
        <dbReference type="ChEBI" id="CHEBI:83111"/>
        <dbReference type="EC" id="2.3.1.12"/>
    </reaction>
</comment>
<evidence type="ECO:0000259" key="8">
    <source>
        <dbReference type="PROSITE" id="PS51826"/>
    </source>
</evidence>
<dbReference type="InterPro" id="IPR000089">
    <property type="entry name" value="Biotin_lipoyl"/>
</dbReference>
<dbReference type="EMBL" id="JARBHB010000003">
    <property type="protein sequence ID" value="KAJ8888720.1"/>
    <property type="molecule type" value="Genomic_DNA"/>
</dbReference>
<evidence type="ECO:0000313" key="10">
    <source>
        <dbReference type="Proteomes" id="UP001159363"/>
    </source>
</evidence>
<dbReference type="Proteomes" id="UP001159363">
    <property type="component" value="Chromosome 3"/>
</dbReference>
<dbReference type="InterPro" id="IPR036625">
    <property type="entry name" value="E3-bd_dom_sf"/>
</dbReference>
<dbReference type="SUPFAM" id="SSF47005">
    <property type="entry name" value="Peripheral subunit-binding domain of 2-oxo acid dehydrogenase complex"/>
    <property type="match status" value="1"/>
</dbReference>
<dbReference type="SUPFAM" id="SSF51230">
    <property type="entry name" value="Single hybrid motif"/>
    <property type="match status" value="1"/>
</dbReference>
<dbReference type="EC" id="2.3.1.12" evidence="6"/>
<evidence type="ECO:0000256" key="2">
    <source>
        <dbReference type="ARBA" id="ARBA00022679"/>
    </source>
</evidence>
<evidence type="ECO:0000256" key="4">
    <source>
        <dbReference type="ARBA" id="ARBA00022946"/>
    </source>
</evidence>
<dbReference type="Gene3D" id="2.40.50.100">
    <property type="match status" value="1"/>
</dbReference>
<evidence type="ECO:0000256" key="3">
    <source>
        <dbReference type="ARBA" id="ARBA00022823"/>
    </source>
</evidence>
<evidence type="ECO:0000259" key="7">
    <source>
        <dbReference type="PROSITE" id="PS50968"/>
    </source>
</evidence>
<reference evidence="9 10" key="1">
    <citation type="submission" date="2023-02" db="EMBL/GenBank/DDBJ databases">
        <title>LHISI_Scaffold_Assembly.</title>
        <authorList>
            <person name="Stuart O.P."/>
            <person name="Cleave R."/>
            <person name="Magrath M.J.L."/>
            <person name="Mikheyev A.S."/>
        </authorList>
    </citation>
    <scope>NUCLEOTIDE SEQUENCE [LARGE SCALE GENOMIC DNA]</scope>
    <source>
        <strain evidence="9">Daus_M_001</strain>
        <tissue evidence="9">Leg muscle</tissue>
    </source>
</reference>
<sequence length="493" mass="53488">MIRTIVWRNDIGRFTSRTLKSNVRCLSVECKRRRQLSGSGIPLVRKVVFRLRWDTNQYVRYSSDSYPPHSTVTLPALSPTMEVGTIISWAKKEGDKLNEGDLLAEIETDKATIGFETPDEGYLAKVLIPAGTRDVPIGKLVCVIVENEADVAAFKDFKDSEGPRSPVPAAAKVETLISASVSPPVSATAHKTQADPVASRVSGTERTYASPLARKLAAEKGIDLAAVGKGSGMFGSIKSTDLQGEMVGAVSKAVKAATFPGATSLDIPVSNVRGVIAKRLLQSKQTIPHYYLTIDARVDKILEIRSKLNKQLEKEGGKLSINDFVIKAAAMTCMKVPEVNSSWMDTFIRQYNSVNISVAVSTDNGLITPIVFSADTKGIATISKDMRALAAKARQGKLQPQEFQGGTFSISNLGMFGVKNFCAIINPPQSCILAVGTSDVRLVPSKASEKGYEEMTFVSFTLSCDHRVVDGAVGAQWLSKFKEYVEDPHMMML</sequence>
<proteinExistence type="inferred from homology"/>
<dbReference type="InterPro" id="IPR001078">
    <property type="entry name" value="2-oxoacid_DH_actylTfrase"/>
</dbReference>
<comment type="similarity">
    <text evidence="1 6">Belongs to the 2-oxoacid dehydrogenase family.</text>
</comment>
<evidence type="ECO:0000256" key="1">
    <source>
        <dbReference type="ARBA" id="ARBA00007317"/>
    </source>
</evidence>